<dbReference type="GO" id="GO:0016020">
    <property type="term" value="C:membrane"/>
    <property type="evidence" value="ECO:0007669"/>
    <property type="project" value="InterPro"/>
</dbReference>
<sequence>MSILTIMSDNLLKEIQKTNKSIIGNLYLEIPNGDIDIDIEEINNNNVTTLYVELNSSYLFFLWRHYDKLSCLDIIIIEDINSTLIYHNYPAKKLILNLNIFKNSNFSKVIKNIFLIGNKNNTIPLYNFLNNYAYSVKEINGEEINNYTNIEDSVFINCSEKIITQFNSLNIINEKYIFCGEIQNLIIQLSKTQKIIKPEEFINFLIISYPNSAYSPFAAISYLYTNSIVKEQKYKQSVAFYSPSCAYRNNLLTNKIYDAISQKYNTYFLYGTECNDKFEELNNSYYVGNSIIVFFEFLDAIIYPSLTTFLPLNAKKIYLVHDIYDSPTGNAEKEQKIKNKIKKSRYVDIIDYEFMPSVSVLSSVKKKHNYSKNVCLVPGGYFKLDGNIKKLNTLYSNIEIDSIIYAPTVIDNIFFKHHSQPNYGIEIIDILLSTFKNFNIIFRPHPHSINHPDSIKIVKKFEKNSRFIFDNNPSEYMQSYARSKLMITDLSGTAFTYAFTTLRPVIFFSPNENTILNDLGEISYFEDRNKLGGSIVETINDLSVEIKKCFNNYITQSKEIEKFRDKSIFNINNSENYFIDNFDYILNDLNNKEWLYINYSKQEIF</sequence>
<organism evidence="1 2">
    <name type="scientific">Arcobacter nitrofigilis (strain ATCC 33309 / DSM 7299 / CCUG 15893 / LMG 7604 / NCTC 12251 / CI)</name>
    <name type="common">Campylobacter nitrofigilis</name>
    <dbReference type="NCBI Taxonomy" id="572480"/>
    <lineage>
        <taxon>Bacteria</taxon>
        <taxon>Pseudomonadati</taxon>
        <taxon>Campylobacterota</taxon>
        <taxon>Epsilonproteobacteria</taxon>
        <taxon>Campylobacterales</taxon>
        <taxon>Arcobacteraceae</taxon>
        <taxon>Arcobacter</taxon>
    </lineage>
</organism>
<evidence type="ECO:0000313" key="1">
    <source>
        <dbReference type="EMBL" id="ADG94584.1"/>
    </source>
</evidence>
<dbReference type="AlphaFoldDB" id="D5V7G4"/>
<dbReference type="EMBL" id="CP001999">
    <property type="protein sequence ID" value="ADG94584.1"/>
    <property type="molecule type" value="Genomic_DNA"/>
</dbReference>
<dbReference type="KEGG" id="ant:Arnit_2936"/>
<evidence type="ECO:0000313" key="2">
    <source>
        <dbReference type="Proteomes" id="UP000000939"/>
    </source>
</evidence>
<dbReference type="Pfam" id="PF04464">
    <property type="entry name" value="Glyphos_transf"/>
    <property type="match status" value="1"/>
</dbReference>
<dbReference type="RefSeq" id="WP_013136729.1">
    <property type="nucleotide sequence ID" value="NC_014166.1"/>
</dbReference>
<dbReference type="InterPro" id="IPR043148">
    <property type="entry name" value="TagF_C"/>
</dbReference>
<accession>D5V7G4</accession>
<dbReference type="STRING" id="572480.Arnit_2936"/>
<keyword evidence="2" id="KW-1185">Reference proteome</keyword>
<proteinExistence type="predicted"/>
<reference evidence="1 2" key="1">
    <citation type="journal article" date="2010" name="Stand. Genomic Sci.">
        <title>Complete genome sequence of Arcobacter nitrofigilis type strain (CI).</title>
        <authorList>
            <person name="Pati A."/>
            <person name="Gronow S."/>
            <person name="Lapidus A."/>
            <person name="Copeland A."/>
            <person name="Glavina Del Rio T."/>
            <person name="Nolan M."/>
            <person name="Lucas S."/>
            <person name="Tice H."/>
            <person name="Cheng J.F."/>
            <person name="Han C."/>
            <person name="Chertkov O."/>
            <person name="Bruce D."/>
            <person name="Tapia R."/>
            <person name="Goodwin L."/>
            <person name="Pitluck S."/>
            <person name="Liolios K."/>
            <person name="Ivanova N."/>
            <person name="Mavromatis K."/>
            <person name="Chen A."/>
            <person name="Palaniappan K."/>
            <person name="Land M."/>
            <person name="Hauser L."/>
            <person name="Chang Y.J."/>
            <person name="Jeffries C.D."/>
            <person name="Detter J.C."/>
            <person name="Rohde M."/>
            <person name="Goker M."/>
            <person name="Bristow J."/>
            <person name="Eisen J.A."/>
            <person name="Markowitz V."/>
            <person name="Hugenholtz P."/>
            <person name="Klenk H.P."/>
            <person name="Kyrpides N.C."/>
        </authorList>
    </citation>
    <scope>NUCLEOTIDE SEQUENCE [LARGE SCALE GENOMIC DNA]</scope>
    <source>
        <strain evidence="2">ATCC 33309 / DSM 7299 / CCUG 15893 / LMG 7604 / NCTC 12251 / CI</strain>
    </source>
</reference>
<dbReference type="OrthoDB" id="5329851at2"/>
<dbReference type="HOGENOM" id="CLU_451040_0_0_7"/>
<dbReference type="Gene3D" id="3.40.50.12580">
    <property type="match status" value="1"/>
</dbReference>
<name>D5V7G4_ARCNC</name>
<dbReference type="InterPro" id="IPR007554">
    <property type="entry name" value="Glycerophosphate_synth"/>
</dbReference>
<protein>
    <submittedName>
        <fullName evidence="1">CDP-glycerol:poly(Glycerophosphate)glycerophosph otransferase</fullName>
    </submittedName>
</protein>
<dbReference type="Proteomes" id="UP000000939">
    <property type="component" value="Chromosome"/>
</dbReference>
<dbReference type="eggNOG" id="COG1887">
    <property type="taxonomic scope" value="Bacteria"/>
</dbReference>
<gene>
    <name evidence="1" type="ordered locus">Arnit_2936</name>
</gene>
<dbReference type="GO" id="GO:0047355">
    <property type="term" value="F:CDP-glycerol glycerophosphotransferase activity"/>
    <property type="evidence" value="ECO:0007669"/>
    <property type="project" value="InterPro"/>
</dbReference>
<keyword evidence="1" id="KW-0808">Transferase</keyword>